<sequence>MENILRTQKSYRYYVEGNPETAKHLVFVLHGYGQLSKFFIRKFKDLVNEETAIIAPEGMHRFYLKGSSGRVGASWMTKEAREDDIADNIQFLNEVFRNIEPNTDQKRTLLGFSQGGATAARWHQLGEVNFDNFVLWASVFPPDLKGIESDSAFMHSNNFFVVGDQDEFLDEERIHAAEKDFADKHLNFTFIRFEGDHNIYPSPLNELNSQL</sequence>
<dbReference type="InterPro" id="IPR029058">
    <property type="entry name" value="AB_hydrolase_fold"/>
</dbReference>
<dbReference type="Proteomes" id="UP000236454">
    <property type="component" value="Unassembled WGS sequence"/>
</dbReference>
<dbReference type="SUPFAM" id="SSF53474">
    <property type="entry name" value="alpha/beta-Hydrolases"/>
    <property type="match status" value="1"/>
</dbReference>
<dbReference type="OrthoDB" id="595091at2"/>
<dbReference type="Pfam" id="PF03959">
    <property type="entry name" value="FSH1"/>
    <property type="match status" value="1"/>
</dbReference>
<evidence type="ECO:0000313" key="2">
    <source>
        <dbReference type="EMBL" id="SFT54391.1"/>
    </source>
</evidence>
<dbReference type="InterPro" id="IPR005645">
    <property type="entry name" value="FSH-like_dom"/>
</dbReference>
<dbReference type="STRING" id="477690.SAMN05216474_1213"/>
<evidence type="ECO:0000259" key="1">
    <source>
        <dbReference type="Pfam" id="PF03959"/>
    </source>
</evidence>
<dbReference type="Gene3D" id="3.40.50.1820">
    <property type="entry name" value="alpha/beta hydrolase"/>
    <property type="match status" value="1"/>
</dbReference>
<dbReference type="RefSeq" id="WP_090247414.1">
    <property type="nucleotide sequence ID" value="NZ_FPAS01000001.1"/>
</dbReference>
<organism evidence="2 3">
    <name type="scientific">Lishizhenia tianjinensis</name>
    <dbReference type="NCBI Taxonomy" id="477690"/>
    <lineage>
        <taxon>Bacteria</taxon>
        <taxon>Pseudomonadati</taxon>
        <taxon>Bacteroidota</taxon>
        <taxon>Flavobacteriia</taxon>
        <taxon>Flavobacteriales</taxon>
        <taxon>Crocinitomicaceae</taxon>
        <taxon>Lishizhenia</taxon>
    </lineage>
</organism>
<keyword evidence="3" id="KW-1185">Reference proteome</keyword>
<proteinExistence type="predicted"/>
<protein>
    <submittedName>
        <fullName evidence="2">Predicted esterase</fullName>
    </submittedName>
</protein>
<feature type="domain" description="Serine hydrolase" evidence="1">
    <location>
        <begin position="25"/>
        <end position="199"/>
    </location>
</feature>
<gene>
    <name evidence="2" type="ORF">SAMN05216474_1213</name>
</gene>
<reference evidence="2 3" key="1">
    <citation type="submission" date="2016-10" db="EMBL/GenBank/DDBJ databases">
        <authorList>
            <person name="de Groot N.N."/>
        </authorList>
    </citation>
    <scope>NUCLEOTIDE SEQUENCE [LARGE SCALE GENOMIC DNA]</scope>
    <source>
        <strain evidence="2 3">CGMCC 1.7005</strain>
    </source>
</reference>
<dbReference type="AlphaFoldDB" id="A0A1I6YVZ3"/>
<name>A0A1I6YVZ3_9FLAO</name>
<evidence type="ECO:0000313" key="3">
    <source>
        <dbReference type="Proteomes" id="UP000236454"/>
    </source>
</evidence>
<accession>A0A1I6YVZ3</accession>
<dbReference type="EMBL" id="FPAS01000001">
    <property type="protein sequence ID" value="SFT54391.1"/>
    <property type="molecule type" value="Genomic_DNA"/>
</dbReference>